<gene>
    <name evidence="2" type="ORF">I7I52_04301</name>
</gene>
<dbReference type="OrthoDB" id="10554437at2759"/>
<dbReference type="VEuPathDB" id="FungiDB:I7I52_04301"/>
<protein>
    <submittedName>
        <fullName evidence="2">Uncharacterized protein</fullName>
    </submittedName>
</protein>
<keyword evidence="1" id="KW-0812">Transmembrane</keyword>
<evidence type="ECO:0000313" key="3">
    <source>
        <dbReference type="Proteomes" id="UP000670092"/>
    </source>
</evidence>
<sequence length="159" mass="18132">MMAVSFHNAISSSLFFWNASSCGKLRHTTLHWLFSADIRPVTYRSAAEARYSYRCLPIAITWHLNTTDTMHVSVQLRTCPKTVRDYPIRSFRLQLVFTTKSLQGMAGMALLPSSSGGVHVHVHPGSTPVTCGVFLPYCGFSVYLTLRLLRRRFRFRYPK</sequence>
<dbReference type="AlphaFoldDB" id="A0A8H7YL49"/>
<comment type="caution">
    <text evidence="2">The sequence shown here is derived from an EMBL/GenBank/DDBJ whole genome shotgun (WGS) entry which is preliminary data.</text>
</comment>
<evidence type="ECO:0000256" key="1">
    <source>
        <dbReference type="SAM" id="Phobius"/>
    </source>
</evidence>
<dbReference type="Proteomes" id="UP000670092">
    <property type="component" value="Unassembled WGS sequence"/>
</dbReference>
<name>A0A8H7YL49_AJECA</name>
<keyword evidence="1" id="KW-0472">Membrane</keyword>
<dbReference type="EMBL" id="JAEVHI010000004">
    <property type="protein sequence ID" value="KAG5293096.1"/>
    <property type="molecule type" value="Genomic_DNA"/>
</dbReference>
<organism evidence="2 3">
    <name type="scientific">Ajellomyces capsulatus</name>
    <name type="common">Darling's disease fungus</name>
    <name type="synonym">Histoplasma capsulatum</name>
    <dbReference type="NCBI Taxonomy" id="5037"/>
    <lineage>
        <taxon>Eukaryota</taxon>
        <taxon>Fungi</taxon>
        <taxon>Dikarya</taxon>
        <taxon>Ascomycota</taxon>
        <taxon>Pezizomycotina</taxon>
        <taxon>Eurotiomycetes</taxon>
        <taxon>Eurotiomycetidae</taxon>
        <taxon>Onygenales</taxon>
        <taxon>Ajellomycetaceae</taxon>
        <taxon>Histoplasma</taxon>
    </lineage>
</organism>
<proteinExistence type="predicted"/>
<evidence type="ECO:0000313" key="2">
    <source>
        <dbReference type="EMBL" id="KAG5293096.1"/>
    </source>
</evidence>
<reference evidence="2 3" key="1">
    <citation type="submission" date="2021-01" db="EMBL/GenBank/DDBJ databases">
        <title>Chromosome-level genome assembly of a human fungal pathogen reveals clustering of transcriptionally co-regulated genes.</title>
        <authorList>
            <person name="Voorhies M."/>
            <person name="Cohen S."/>
            <person name="Shea T.P."/>
            <person name="Petrus S."/>
            <person name="Munoz J.F."/>
            <person name="Poplawski S."/>
            <person name="Goldman W.E."/>
            <person name="Michael T."/>
            <person name="Cuomo C.A."/>
            <person name="Sil A."/>
            <person name="Beyhan S."/>
        </authorList>
    </citation>
    <scope>NUCLEOTIDE SEQUENCE [LARGE SCALE GENOMIC DNA]</scope>
    <source>
        <strain evidence="2 3">G184AR</strain>
    </source>
</reference>
<accession>A0A8H7YL49</accession>
<keyword evidence="1" id="KW-1133">Transmembrane helix</keyword>
<feature type="transmembrane region" description="Helical" evidence="1">
    <location>
        <begin position="132"/>
        <end position="149"/>
    </location>
</feature>